<reference evidence="1 2" key="1">
    <citation type="journal article" date="2011" name="PLoS Pathog.">
        <title>Dynamic evolution of pathogenicity revealed by sequencing and comparative genomics of 19 Pseudomonas syringae isolates.</title>
        <authorList>
            <person name="Baltrus D.A."/>
            <person name="Nishimura M.T."/>
            <person name="Romanchuk A."/>
            <person name="Chang J.H."/>
            <person name="Mukhtar M.S."/>
            <person name="Cherkis K."/>
            <person name="Roach J."/>
            <person name="Grant S.R."/>
            <person name="Jones C.D."/>
            <person name="Dangl J.L."/>
        </authorList>
    </citation>
    <scope>NUCLEOTIDE SEQUENCE [LARGE SCALE GENOMIC DNA]</scope>
    <source>
        <strain evidence="2">M301072PT</strain>
    </source>
</reference>
<gene>
    <name evidence="1" type="ORF">PSYJA_45201</name>
</gene>
<evidence type="ECO:0000313" key="1">
    <source>
        <dbReference type="EMBL" id="EGH35863.1"/>
    </source>
</evidence>
<proteinExistence type="predicted"/>
<accession>F3G071</accession>
<feature type="non-terminal residue" evidence="1">
    <location>
        <position position="38"/>
    </location>
</feature>
<dbReference type="AlphaFoldDB" id="F3G071"/>
<sequence>YRQLILVSQHATQQANGLFASRLARLWQDIHMGSLLFL</sequence>
<protein>
    <submittedName>
        <fullName evidence="1">Uncharacterized protein</fullName>
    </submittedName>
</protein>
<dbReference type="HOGENOM" id="CLU_3337330_0_0_6"/>
<feature type="non-terminal residue" evidence="1">
    <location>
        <position position="1"/>
    </location>
</feature>
<comment type="caution">
    <text evidence="1">The sequence shown here is derived from an EMBL/GenBank/DDBJ whole genome shotgun (WGS) entry which is preliminary data.</text>
</comment>
<dbReference type="Proteomes" id="UP000004471">
    <property type="component" value="Unassembled WGS sequence"/>
</dbReference>
<evidence type="ECO:0000313" key="2">
    <source>
        <dbReference type="Proteomes" id="UP000004471"/>
    </source>
</evidence>
<organism evidence="1 2">
    <name type="scientific">Pseudomonas syringae pv. japonica str. M301072</name>
    <dbReference type="NCBI Taxonomy" id="629262"/>
    <lineage>
        <taxon>Bacteria</taxon>
        <taxon>Pseudomonadati</taxon>
        <taxon>Pseudomonadota</taxon>
        <taxon>Gammaproteobacteria</taxon>
        <taxon>Pseudomonadales</taxon>
        <taxon>Pseudomonadaceae</taxon>
        <taxon>Pseudomonas</taxon>
        <taxon>Pseudomonas syringae</taxon>
    </lineage>
</organism>
<name>F3G071_PSESX</name>
<dbReference type="EMBL" id="AEAH01004144">
    <property type="protein sequence ID" value="EGH35863.1"/>
    <property type="molecule type" value="Genomic_DNA"/>
</dbReference>